<comment type="caution">
    <text evidence="2">The sequence shown here is derived from an EMBL/GenBank/DDBJ whole genome shotgun (WGS) entry which is preliminary data.</text>
</comment>
<dbReference type="InterPro" id="IPR029041">
    <property type="entry name" value="FAD-linked_oxidoreductase-like"/>
</dbReference>
<dbReference type="Proteomes" id="UP001501598">
    <property type="component" value="Unassembled WGS sequence"/>
</dbReference>
<protein>
    <submittedName>
        <fullName evidence="2">Methylenetetrahydrofolate reductase C-terminal domain-containing protein</fullName>
    </submittedName>
</protein>
<proteinExistence type="predicted"/>
<evidence type="ECO:0000313" key="3">
    <source>
        <dbReference type="Proteomes" id="UP001501598"/>
    </source>
</evidence>
<keyword evidence="1" id="KW-0560">Oxidoreductase</keyword>
<name>A0ABP8RFL8_9PSEU</name>
<dbReference type="Gene3D" id="3.20.20.220">
    <property type="match status" value="1"/>
</dbReference>
<evidence type="ECO:0000313" key="2">
    <source>
        <dbReference type="EMBL" id="GAA4537351.1"/>
    </source>
</evidence>
<evidence type="ECO:0000256" key="1">
    <source>
        <dbReference type="ARBA" id="ARBA00023002"/>
    </source>
</evidence>
<accession>A0ABP8RFL8</accession>
<keyword evidence="3" id="KW-1185">Reference proteome</keyword>
<gene>
    <name evidence="2" type="ORF">GCM10023175_05760</name>
</gene>
<organism evidence="2 3">
    <name type="scientific">Pseudonocardia xishanensis</name>
    <dbReference type="NCBI Taxonomy" id="630995"/>
    <lineage>
        <taxon>Bacteria</taxon>
        <taxon>Bacillati</taxon>
        <taxon>Actinomycetota</taxon>
        <taxon>Actinomycetes</taxon>
        <taxon>Pseudonocardiales</taxon>
        <taxon>Pseudonocardiaceae</taxon>
        <taxon>Pseudonocardia</taxon>
    </lineage>
</organism>
<sequence length="373" mass="37318">MEFGPCGGVGADGSCEVGDFRCTFLGLPLPRWTSGGPGATGAGGSHPAAAAPRRSAVPGGACGDLCPARPRAGTAAAELLDVVAERPLVVSMLPAAPLDARSIAECAAPLRGHVDAVLAGDAATSRLQFPPAYRARLIQDEGLRVWAGVNCRDRNRVALEAELAALAHAGVAAVHCVTGDHPLSGGRPDALPVFDLDSTRLVALAAEYGLLASVAESPTAPPVDLRAERVGEKAEAGASFAMLQYCGGAAQVAAFAADCPIPVLPGVPMIVDHEGAALLRSFAAAVLPEGYTETILASSDPLAAGVDVAIRHGRELLGVPGIAGVVVAGGVAAGAEPAFAEALAEVGRALMIHASAAVRSVGDRSAPEGWIGG</sequence>
<reference evidence="3" key="1">
    <citation type="journal article" date="2019" name="Int. J. Syst. Evol. Microbiol.">
        <title>The Global Catalogue of Microorganisms (GCM) 10K type strain sequencing project: providing services to taxonomists for standard genome sequencing and annotation.</title>
        <authorList>
            <consortium name="The Broad Institute Genomics Platform"/>
            <consortium name="The Broad Institute Genome Sequencing Center for Infectious Disease"/>
            <person name="Wu L."/>
            <person name="Ma J."/>
        </authorList>
    </citation>
    <scope>NUCLEOTIDE SEQUENCE [LARGE SCALE GENOMIC DNA]</scope>
    <source>
        <strain evidence="3">JCM 17906</strain>
    </source>
</reference>
<dbReference type="EMBL" id="BAABGT010000012">
    <property type="protein sequence ID" value="GAA4537351.1"/>
    <property type="molecule type" value="Genomic_DNA"/>
</dbReference>
<dbReference type="SUPFAM" id="SSF51730">
    <property type="entry name" value="FAD-linked oxidoreductase"/>
    <property type="match status" value="1"/>
</dbReference>